<reference evidence="2 3" key="1">
    <citation type="submission" date="2022-02" db="EMBL/GenBank/DDBJ databases">
        <authorList>
            <person name="Zhuang L."/>
        </authorList>
    </citation>
    <scope>NUCLEOTIDE SEQUENCE [LARGE SCALE GENOMIC DNA]</scope>
    <source>
        <strain evidence="2 3">C32</strain>
    </source>
</reference>
<dbReference type="InterPro" id="IPR027375">
    <property type="entry name" value="DKNYY"/>
</dbReference>
<reference evidence="3" key="2">
    <citation type="submission" date="2023-07" db="EMBL/GenBank/DDBJ databases">
        <title>Shewanella mangrovi sp. nov., an acetaldehyde- degrading bacterium isolated from mangrove sediment.</title>
        <authorList>
            <person name="Liu Y."/>
        </authorList>
    </citation>
    <scope>NUCLEOTIDE SEQUENCE [LARGE SCALE GENOMIC DNA]</scope>
    <source>
        <strain evidence="3">C32</strain>
    </source>
</reference>
<dbReference type="RefSeq" id="WP_238894865.1">
    <property type="nucleotide sequence ID" value="NZ_JAKOGG010000002.1"/>
</dbReference>
<evidence type="ECO:0000313" key="3">
    <source>
        <dbReference type="Proteomes" id="UP001201549"/>
    </source>
</evidence>
<evidence type="ECO:0000256" key="1">
    <source>
        <dbReference type="SAM" id="Phobius"/>
    </source>
</evidence>
<evidence type="ECO:0000313" key="2">
    <source>
        <dbReference type="EMBL" id="MCS4555463.1"/>
    </source>
</evidence>
<comment type="caution">
    <text evidence="2">The sequence shown here is derived from an EMBL/GenBank/DDBJ whole genome shotgun (WGS) entry which is preliminary data.</text>
</comment>
<feature type="transmembrane region" description="Helical" evidence="1">
    <location>
        <begin position="6"/>
        <end position="27"/>
    </location>
</feature>
<keyword evidence="1" id="KW-0812">Transmembrane</keyword>
<keyword evidence="3" id="KW-1185">Reference proteome</keyword>
<dbReference type="Proteomes" id="UP001201549">
    <property type="component" value="Unassembled WGS sequence"/>
</dbReference>
<keyword evidence="1" id="KW-1133">Transmembrane helix</keyword>
<feature type="transmembrane region" description="Helical" evidence="1">
    <location>
        <begin position="71"/>
        <end position="88"/>
    </location>
</feature>
<dbReference type="EMBL" id="JAKOGG010000002">
    <property type="protein sequence ID" value="MCS4555463.1"/>
    <property type="molecule type" value="Genomic_DNA"/>
</dbReference>
<protein>
    <submittedName>
        <fullName evidence="2">DKNYY domain-containing protein</fullName>
    </submittedName>
</protein>
<sequence>MKLVFDIFMSLVFCFWPMLMMFSPMMFDAPGSEKNVKMITIMCLIMMYPIVIAAAFFAFDIHYLDFSPSTLLLYCTVIVLGGFTLFGYPKMIWNLIRGIPASGYAVVRQQVYFSGNKISMADAPSFQLLSLNVADEQRPCRYAADKRHCYYLGKVVQGFQPDNAYVTLIDAREYLVNDSQIADAGKLLEGANPKTYHVYQPYSSWAYSANGDDDTVYYLHQPLPNIDYASFTPLTHAFGKDHNALFHRQQRVALEVDLASFKLLDDDCYFADKNHFYYLSDTGLARLDNEHIDDIALLGHRYIKGKHAIYHYRFDHLTVVKQADVASFEVTDYDAQHQSHARDKHHYFMRGEVVG</sequence>
<dbReference type="Pfam" id="PF13644">
    <property type="entry name" value="DKNYY"/>
    <property type="match status" value="1"/>
</dbReference>
<organism evidence="2 3">
    <name type="scientific">Shewanella electrica</name>
    <dbReference type="NCBI Taxonomy" id="515560"/>
    <lineage>
        <taxon>Bacteria</taxon>
        <taxon>Pseudomonadati</taxon>
        <taxon>Pseudomonadota</taxon>
        <taxon>Gammaproteobacteria</taxon>
        <taxon>Alteromonadales</taxon>
        <taxon>Shewanellaceae</taxon>
        <taxon>Shewanella</taxon>
    </lineage>
</organism>
<proteinExistence type="predicted"/>
<name>A0ABT2FGL6_9GAMM</name>
<feature type="transmembrane region" description="Helical" evidence="1">
    <location>
        <begin position="39"/>
        <end position="59"/>
    </location>
</feature>
<keyword evidence="1" id="KW-0472">Membrane</keyword>
<gene>
    <name evidence="2" type="ORF">L9G74_03345</name>
</gene>
<accession>A0ABT2FGL6</accession>